<dbReference type="OrthoDB" id="9125539at2"/>
<name>A0A1M7IFP0_RUMFL</name>
<dbReference type="EMBL" id="FRCT01000004">
    <property type="protein sequence ID" value="SHM39530.1"/>
    <property type="molecule type" value="Genomic_DNA"/>
</dbReference>
<dbReference type="RefSeq" id="WP_072949670.1">
    <property type="nucleotide sequence ID" value="NZ_FRCT01000004.1"/>
</dbReference>
<sequence>MKDGKTSKIAKSDQEQAVASWINYLNQIRLDRLFKAIQAQNTNLNQALHTLNKTLSTIKEDIIIRNRGGVKGMHGFIAEVAECGIGNARQEIVGNAPAYEWINDNGPADLIRDGIQIQQKFVNAENHLSLQAIKQHFSTYPWFIKKGCRYQIPQDHYDKIKYLLSISKEQANRMPTETGEFSLKQWREVHSFFENGDVKFSDIEPSILKYESVQSNTIEKTISDERKAIKKKDEAIRDEVYAQSKPTLQEGLKAGAISAVVEGGVTFGLEIRKIIKSGKSIKDFSNDDWAEICKKTGLGTVKGSVRGISIYALTNYTATPAAVANALVTASFGIAQQAYLMKEGKITQEDFLRNSEKLCVDVSVSALSSFIGQAVIPIPVVGAVIGNTIGNLIYQTAKESLKKQDKQLIESYILEIEALSHSLDVQYKLYVEQLNEAMKEYFLILEDAFAVDCVQAFDGSIQLARYIGVSENDILNTIEDIDDYFLS</sequence>
<evidence type="ECO:0000313" key="2">
    <source>
        <dbReference type="Proteomes" id="UP000184394"/>
    </source>
</evidence>
<accession>A0A1M7IFP0</accession>
<dbReference type="Proteomes" id="UP000184394">
    <property type="component" value="Unassembled WGS sequence"/>
</dbReference>
<dbReference type="AlphaFoldDB" id="A0A1M7IFP0"/>
<gene>
    <name evidence="1" type="ORF">SAMN04487860_10489</name>
</gene>
<protein>
    <submittedName>
        <fullName evidence="1">Uncharacterized protein</fullName>
    </submittedName>
</protein>
<organism evidence="1 2">
    <name type="scientific">Ruminococcus flavefaciens</name>
    <dbReference type="NCBI Taxonomy" id="1265"/>
    <lineage>
        <taxon>Bacteria</taxon>
        <taxon>Bacillati</taxon>
        <taxon>Bacillota</taxon>
        <taxon>Clostridia</taxon>
        <taxon>Eubacteriales</taxon>
        <taxon>Oscillospiraceae</taxon>
        <taxon>Ruminococcus</taxon>
    </lineage>
</organism>
<reference evidence="1 2" key="1">
    <citation type="submission" date="2016-11" db="EMBL/GenBank/DDBJ databases">
        <authorList>
            <person name="Jaros S."/>
            <person name="Januszkiewicz K."/>
            <person name="Wedrychowicz H."/>
        </authorList>
    </citation>
    <scope>NUCLEOTIDE SEQUENCE [LARGE SCALE GENOMIC DNA]</scope>
    <source>
        <strain evidence="1 2">Y1</strain>
    </source>
</reference>
<evidence type="ECO:0000313" key="1">
    <source>
        <dbReference type="EMBL" id="SHM39530.1"/>
    </source>
</evidence>
<proteinExistence type="predicted"/>